<keyword evidence="5" id="KW-1185">Reference proteome</keyword>
<dbReference type="Gene3D" id="1.10.510.10">
    <property type="entry name" value="Transferase(Phosphotransferase) domain 1"/>
    <property type="match status" value="2"/>
</dbReference>
<evidence type="ECO:0000259" key="3">
    <source>
        <dbReference type="PROSITE" id="PS50011"/>
    </source>
</evidence>
<comment type="subcellular location">
    <subcellularLocation>
        <location evidence="1">Cell membrane</location>
    </subcellularLocation>
</comment>
<accession>A0ABR0X0W1</accession>
<evidence type="ECO:0000313" key="4">
    <source>
        <dbReference type="EMBL" id="KAK6152080.1"/>
    </source>
</evidence>
<dbReference type="InterPro" id="IPR000719">
    <property type="entry name" value="Prot_kinase_dom"/>
</dbReference>
<proteinExistence type="predicted"/>
<gene>
    <name evidence="4" type="ORF">DH2020_014715</name>
</gene>
<dbReference type="Gene3D" id="3.30.200.20">
    <property type="entry name" value="Phosphorylase Kinase, domain 1"/>
    <property type="match status" value="1"/>
</dbReference>
<evidence type="ECO:0000256" key="2">
    <source>
        <dbReference type="ARBA" id="ARBA00022475"/>
    </source>
</evidence>
<dbReference type="EMBL" id="JABTTQ020000007">
    <property type="protein sequence ID" value="KAK6152080.1"/>
    <property type="molecule type" value="Genomic_DNA"/>
</dbReference>
<comment type="caution">
    <text evidence="4">The sequence shown here is derived from an EMBL/GenBank/DDBJ whole genome shotgun (WGS) entry which is preliminary data.</text>
</comment>
<keyword evidence="2" id="KW-1003">Cell membrane</keyword>
<sequence>MSRVYDNWERLVAAVLKRETLRRLALSHSISSSISADFSSRFSFASSHQDVSGTSIKISPQAPSSPSSSSHIDVQPIAFEEIKKATRNFRHRFEHGAWGHVFKGYIDEHTLTASKPGFGITIAVKIWNPEGVQAHQEWSKELNYLSQLRHPNVVRLVGYCPEEENMILVYEFMPKGSLDNHLFRRGNESLSWATRIKVAIDAARALSFLHDKDKPVIHRSFRTADILLDGEFNAKLCDFGLARDGPTGHLTTKCDVYSFGVVLLELLSGRRVIDKNLKEQNLTQWAMPYLRDKRKLLRVMDLRLQGQYPHKEAYTVATVALQCLNAKPKRRPRMAEVLIPLERLQGQ</sequence>
<dbReference type="PROSITE" id="PS50011">
    <property type="entry name" value="PROTEIN_KINASE_DOM"/>
    <property type="match status" value="1"/>
</dbReference>
<dbReference type="InterPro" id="IPR011009">
    <property type="entry name" value="Kinase-like_dom_sf"/>
</dbReference>
<reference evidence="4 5" key="1">
    <citation type="journal article" date="2021" name="Comput. Struct. Biotechnol. J.">
        <title>De novo genome assembly of the potent medicinal plant Rehmannia glutinosa using nanopore technology.</title>
        <authorList>
            <person name="Ma L."/>
            <person name="Dong C."/>
            <person name="Song C."/>
            <person name="Wang X."/>
            <person name="Zheng X."/>
            <person name="Niu Y."/>
            <person name="Chen S."/>
            <person name="Feng W."/>
        </authorList>
    </citation>
    <scope>NUCLEOTIDE SEQUENCE [LARGE SCALE GENOMIC DNA]</scope>
    <source>
        <strain evidence="4">DH-2019</strain>
    </source>
</reference>
<organism evidence="4 5">
    <name type="scientific">Rehmannia glutinosa</name>
    <name type="common">Chinese foxglove</name>
    <dbReference type="NCBI Taxonomy" id="99300"/>
    <lineage>
        <taxon>Eukaryota</taxon>
        <taxon>Viridiplantae</taxon>
        <taxon>Streptophyta</taxon>
        <taxon>Embryophyta</taxon>
        <taxon>Tracheophyta</taxon>
        <taxon>Spermatophyta</taxon>
        <taxon>Magnoliopsida</taxon>
        <taxon>eudicotyledons</taxon>
        <taxon>Gunneridae</taxon>
        <taxon>Pentapetalae</taxon>
        <taxon>asterids</taxon>
        <taxon>lamiids</taxon>
        <taxon>Lamiales</taxon>
        <taxon>Orobanchaceae</taxon>
        <taxon>Rehmannieae</taxon>
        <taxon>Rehmannia</taxon>
    </lineage>
</organism>
<protein>
    <recommendedName>
        <fullName evidence="3">Protein kinase domain-containing protein</fullName>
    </recommendedName>
</protein>
<evidence type="ECO:0000313" key="5">
    <source>
        <dbReference type="Proteomes" id="UP001318860"/>
    </source>
</evidence>
<dbReference type="Pfam" id="PF07714">
    <property type="entry name" value="PK_Tyr_Ser-Thr"/>
    <property type="match status" value="2"/>
</dbReference>
<dbReference type="InterPro" id="IPR050823">
    <property type="entry name" value="Plant_Ser_Thr_Prot_Kinase"/>
</dbReference>
<name>A0ABR0X0W1_REHGL</name>
<dbReference type="SUPFAM" id="SSF56112">
    <property type="entry name" value="Protein kinase-like (PK-like)"/>
    <property type="match status" value="1"/>
</dbReference>
<dbReference type="InterPro" id="IPR001245">
    <property type="entry name" value="Ser-Thr/Tyr_kinase_cat_dom"/>
</dbReference>
<dbReference type="Proteomes" id="UP001318860">
    <property type="component" value="Unassembled WGS sequence"/>
</dbReference>
<keyword evidence="2" id="KW-0472">Membrane</keyword>
<dbReference type="PANTHER" id="PTHR45621">
    <property type="entry name" value="OS01G0588500 PROTEIN-RELATED"/>
    <property type="match status" value="1"/>
</dbReference>
<evidence type="ECO:0000256" key="1">
    <source>
        <dbReference type="ARBA" id="ARBA00004236"/>
    </source>
</evidence>
<feature type="domain" description="Protein kinase" evidence="3">
    <location>
        <begin position="87"/>
        <end position="344"/>
    </location>
</feature>